<dbReference type="EMBL" id="CP036525">
    <property type="protein sequence ID" value="QDT04242.1"/>
    <property type="molecule type" value="Genomic_DNA"/>
</dbReference>
<dbReference type="InterPro" id="IPR004291">
    <property type="entry name" value="Transposase_IS66_central"/>
</dbReference>
<reference evidence="5 7" key="1">
    <citation type="submission" date="2019-02" db="EMBL/GenBank/DDBJ databases">
        <title>Deep-cultivation of Planctomycetes and their phenomic and genomic characterization uncovers novel biology.</title>
        <authorList>
            <person name="Wiegand S."/>
            <person name="Jogler M."/>
            <person name="Boedeker C."/>
            <person name="Pinto D."/>
            <person name="Vollmers J."/>
            <person name="Rivas-Marin E."/>
            <person name="Kohn T."/>
            <person name="Peeters S.H."/>
            <person name="Heuer A."/>
            <person name="Rast P."/>
            <person name="Oberbeckmann S."/>
            <person name="Bunk B."/>
            <person name="Jeske O."/>
            <person name="Meyerdierks A."/>
            <person name="Storesund J.E."/>
            <person name="Kallscheuer N."/>
            <person name="Luecker S."/>
            <person name="Lage O.M."/>
            <person name="Pohl T."/>
            <person name="Merkel B.J."/>
            <person name="Hornburger P."/>
            <person name="Mueller R.-W."/>
            <person name="Bruemmer F."/>
            <person name="Labrenz M."/>
            <person name="Spormann A.M."/>
            <person name="Op den Camp H."/>
            <person name="Overmann J."/>
            <person name="Amann R."/>
            <person name="Jetten M.S.M."/>
            <person name="Mascher T."/>
            <person name="Medema M.H."/>
            <person name="Devos D.P."/>
            <person name="Kaster A.-K."/>
            <person name="Ovreas L."/>
            <person name="Rohde M."/>
            <person name="Galperin M.Y."/>
            <person name="Jogler C."/>
        </authorList>
    </citation>
    <scope>NUCLEOTIDE SEQUENCE [LARGE SCALE GENOMIC DNA]</scope>
    <source>
        <strain evidence="5 7">K22_7</strain>
    </source>
</reference>
<dbReference type="PANTHER" id="PTHR33678">
    <property type="entry name" value="BLL1576 PROTEIN"/>
    <property type="match status" value="1"/>
</dbReference>
<feature type="domain" description="Transposase IS66 central" evidence="3">
    <location>
        <begin position="311"/>
        <end position="506"/>
    </location>
</feature>
<dbReference type="InterPro" id="IPR024463">
    <property type="entry name" value="Transposase_TnpC_homeodom"/>
</dbReference>
<dbReference type="InterPro" id="IPR052344">
    <property type="entry name" value="Transposase-related"/>
</dbReference>
<dbReference type="EMBL" id="CP036525">
    <property type="protein sequence ID" value="QDT04383.1"/>
    <property type="molecule type" value="Genomic_DNA"/>
</dbReference>
<dbReference type="Pfam" id="PF03050">
    <property type="entry name" value="DDE_Tnp_IS66"/>
    <property type="match status" value="2"/>
</dbReference>
<proteinExistence type="predicted"/>
<evidence type="ECO:0000313" key="5">
    <source>
        <dbReference type="EMBL" id="QDT04242.1"/>
    </source>
</evidence>
<dbReference type="KEGG" id="rlc:K227x_26320"/>
<protein>
    <submittedName>
        <fullName evidence="5">Transposase IS66 family protein</fullName>
    </submittedName>
</protein>
<dbReference type="KEGG" id="rlc:K227x_27740"/>
<feature type="compositionally biased region" description="Basic and acidic residues" evidence="2">
    <location>
        <begin position="550"/>
        <end position="573"/>
    </location>
</feature>
<dbReference type="Proteomes" id="UP000318538">
    <property type="component" value="Chromosome"/>
</dbReference>
<evidence type="ECO:0000256" key="2">
    <source>
        <dbReference type="SAM" id="MobiDB-lite"/>
    </source>
</evidence>
<sequence>MDTKQLTDDQFPSDVKDLQRLVASLQSQVEQQAHSVLELKNHNDKLESENVDLQLRVDKLLQQLFGRRSERRTDGEGQLFLDLGDEATPEVVSALEEAVREAEQVIEDAEEEQKKRKSKSLIKNDRKFPEHLPRIERIIDLPEDRREGLKLIGYDEVETLEWIRPELRVRVNKYAKYVHPANQNQGITSPERPTGLVQGDRFDTSVGVEVVAWKYFYHLPFYRQQDLFAGSGWTPSRSTLANIETAVEFTLRPLAEHLRSLLKTDTCVGCDDTGVVLITPRTMPDLSNHPRGERISEVFAKAIDSGKPSIRANFWGYYASRLPVVAFDFTVSRHRDGPDDVLGDYEGTLIGDCWSGFQKIGVRSDSRITLAACWAHARRKVDECRSAFPIQVAKLESLIRMLYDIEDQIKELGDAERLARRRSLSSHVLGQIDEYLASDQMSSPKVLPKSNLGQAAAYICRHREALGRFIDDAGIPIDNNDCEQLMKRVATGRKNWLFKGSLSAGERAANLMTIIGTAIRNDLDVHAYLEDVLRRALVGETNWAAMSPHTWRESHPESIREYRQDERRQAADRKRIRRARRRRIKK</sequence>
<feature type="domain" description="Transposase IS66 central" evidence="3">
    <location>
        <begin position="202"/>
        <end position="278"/>
    </location>
</feature>
<feature type="domain" description="Transposase TnpC homeodomain" evidence="4">
    <location>
        <begin position="53"/>
        <end position="136"/>
    </location>
</feature>
<name>A0A517NAT6_9BACT</name>
<dbReference type="PANTHER" id="PTHR33678:SF2">
    <property type="match status" value="1"/>
</dbReference>
<dbReference type="AlphaFoldDB" id="A0A517NAT6"/>
<keyword evidence="7" id="KW-1185">Reference proteome</keyword>
<dbReference type="RefSeq" id="WP_145169781.1">
    <property type="nucleotide sequence ID" value="NZ_CP036525.1"/>
</dbReference>
<feature type="coiled-coil region" evidence="1">
    <location>
        <begin position="92"/>
        <end position="119"/>
    </location>
</feature>
<feature type="coiled-coil region" evidence="1">
    <location>
        <begin position="15"/>
        <end position="63"/>
    </location>
</feature>
<gene>
    <name evidence="5" type="ORF">K227x_26320</name>
    <name evidence="6" type="ORF">K227x_27740</name>
</gene>
<evidence type="ECO:0000256" key="1">
    <source>
        <dbReference type="SAM" id="Coils"/>
    </source>
</evidence>
<evidence type="ECO:0000313" key="6">
    <source>
        <dbReference type="EMBL" id="QDT04383.1"/>
    </source>
</evidence>
<dbReference type="OrthoDB" id="227350at2"/>
<accession>A0A517NAT6</accession>
<feature type="compositionally biased region" description="Basic residues" evidence="2">
    <location>
        <begin position="574"/>
        <end position="586"/>
    </location>
</feature>
<feature type="region of interest" description="Disordered" evidence="2">
    <location>
        <begin position="548"/>
        <end position="586"/>
    </location>
</feature>
<dbReference type="Pfam" id="PF13007">
    <property type="entry name" value="LZ_Tnp_IS66"/>
    <property type="match status" value="1"/>
</dbReference>
<keyword evidence="1" id="KW-0175">Coiled coil</keyword>
<organism evidence="5 7">
    <name type="scientific">Rubripirellula lacrimiformis</name>
    <dbReference type="NCBI Taxonomy" id="1930273"/>
    <lineage>
        <taxon>Bacteria</taxon>
        <taxon>Pseudomonadati</taxon>
        <taxon>Planctomycetota</taxon>
        <taxon>Planctomycetia</taxon>
        <taxon>Pirellulales</taxon>
        <taxon>Pirellulaceae</taxon>
        <taxon>Rubripirellula</taxon>
    </lineage>
</organism>
<evidence type="ECO:0000259" key="4">
    <source>
        <dbReference type="Pfam" id="PF13007"/>
    </source>
</evidence>
<evidence type="ECO:0000259" key="3">
    <source>
        <dbReference type="Pfam" id="PF03050"/>
    </source>
</evidence>
<evidence type="ECO:0000313" key="7">
    <source>
        <dbReference type="Proteomes" id="UP000318538"/>
    </source>
</evidence>